<protein>
    <recommendedName>
        <fullName evidence="5">Methylthioribose-1-phosphate isomerase</fullName>
        <shortName evidence="5">M1Pi</shortName>
        <shortName evidence="5">MTR-1-P isomerase</shortName>
        <ecNumber evidence="5">5.3.1.23</ecNumber>
    </recommendedName>
    <alternativeName>
        <fullName evidence="5">S-methyl-5-thioribose-1-phosphate isomerase</fullName>
    </alternativeName>
</protein>
<feature type="binding site" evidence="5">
    <location>
        <begin position="56"/>
        <end position="58"/>
    </location>
    <ligand>
        <name>substrate</name>
    </ligand>
</feature>
<evidence type="ECO:0000256" key="1">
    <source>
        <dbReference type="ARBA" id="ARBA00023235"/>
    </source>
</evidence>
<dbReference type="GO" id="GO:0046523">
    <property type="term" value="F:S-methyl-5-thioribose-1-phosphate isomerase activity"/>
    <property type="evidence" value="ECO:0007669"/>
    <property type="project" value="UniProtKB-UniRule"/>
</dbReference>
<dbReference type="Gene3D" id="3.40.50.10470">
    <property type="entry name" value="Translation initiation factor eif-2b, domain 2"/>
    <property type="match status" value="1"/>
</dbReference>
<dbReference type="Proteomes" id="UP000596074">
    <property type="component" value="Chromosome"/>
</dbReference>
<comment type="pathway">
    <text evidence="5">Amino-acid biosynthesis; L-methionine biosynthesis via salvage pathway; L-methionine from S-methyl-5-thio-alpha-D-ribose 1-phosphate: step 1/6.</text>
</comment>
<dbReference type="GO" id="GO:0019509">
    <property type="term" value="P:L-methionine salvage from methylthioadenosine"/>
    <property type="evidence" value="ECO:0007669"/>
    <property type="project" value="UniProtKB-UniRule"/>
</dbReference>
<proteinExistence type="inferred from homology"/>
<dbReference type="RefSeq" id="WP_228345825.1">
    <property type="nucleotide sequence ID" value="NZ_CP046056.1"/>
</dbReference>
<comment type="catalytic activity">
    <reaction evidence="2">
        <text>5-deoxy-alpha-D-ribose 1-phosphate = 5-deoxy-D-ribulose 1-phosphate</text>
        <dbReference type="Rhea" id="RHEA:61296"/>
        <dbReference type="ChEBI" id="CHEBI:58749"/>
        <dbReference type="ChEBI" id="CHEBI:144504"/>
    </reaction>
    <physiologicalReaction direction="left-to-right" evidence="2">
        <dbReference type="Rhea" id="RHEA:61297"/>
    </physiologicalReaction>
</comment>
<gene>
    <name evidence="5 6" type="primary">mtnA</name>
    <name evidence="6" type="ORF">GJQ55_01890</name>
</gene>
<feature type="active site" description="Proton donor" evidence="5">
    <location>
        <position position="230"/>
    </location>
</feature>
<dbReference type="InterPro" id="IPR005251">
    <property type="entry name" value="IF-M1Pi"/>
</dbReference>
<comment type="similarity">
    <text evidence="5">Belongs to the EIF-2B alpha/beta/delta subunits family. MtnA subfamily.</text>
</comment>
<dbReference type="KEGG" id="vcw:GJQ55_01890"/>
<dbReference type="EMBL" id="CP046056">
    <property type="protein sequence ID" value="QQD23301.1"/>
    <property type="molecule type" value="Genomic_DNA"/>
</dbReference>
<dbReference type="InterPro" id="IPR037171">
    <property type="entry name" value="NagB/RpiA_transferase-like"/>
</dbReference>
<feature type="binding site" evidence="5">
    <location>
        <begin position="240"/>
        <end position="241"/>
    </location>
    <ligand>
        <name>substrate</name>
    </ligand>
</feature>
<dbReference type="InterPro" id="IPR011559">
    <property type="entry name" value="Initiation_fac_2B_a/b/d"/>
</dbReference>
<evidence type="ECO:0000313" key="7">
    <source>
        <dbReference type="Proteomes" id="UP000596074"/>
    </source>
</evidence>
<accession>A0A9X7UWF6</accession>
<comment type="function">
    <text evidence="4">Catalyzes the interconversion of methylthioribose-1-phosphate (MTR-1-P) into methylthioribulose-1-phosphate (MTRu-1-P). Also catalyzes the interconversion of 5-deoxyribose 1-phosphate and 5-deoxyribulose 1-phosphate. Part of a bifunctional DHAP-shunt salvage pathway for SAM by-products.</text>
</comment>
<evidence type="ECO:0000313" key="6">
    <source>
        <dbReference type="EMBL" id="QQD23301.1"/>
    </source>
</evidence>
<evidence type="ECO:0000256" key="5">
    <source>
        <dbReference type="HAMAP-Rule" id="MF_01678"/>
    </source>
</evidence>
<dbReference type="AlphaFoldDB" id="A0A9X7UWF6"/>
<organism evidence="6 7">
    <name type="scientific">Venatoribacter cucullus</name>
    <dbReference type="NCBI Taxonomy" id="2661630"/>
    <lineage>
        <taxon>Bacteria</taxon>
        <taxon>Pseudomonadati</taxon>
        <taxon>Pseudomonadota</taxon>
        <taxon>Gammaproteobacteria</taxon>
        <taxon>Oceanospirillales</taxon>
        <taxon>Oceanospirillaceae</taxon>
        <taxon>Venatoribacter</taxon>
    </lineage>
</organism>
<dbReference type="HAMAP" id="MF_01678">
    <property type="entry name" value="Salvage_MtnA"/>
    <property type="match status" value="1"/>
</dbReference>
<evidence type="ECO:0000256" key="4">
    <source>
        <dbReference type="ARBA" id="ARBA00058145"/>
    </source>
</evidence>
<dbReference type="PANTHER" id="PTHR43475">
    <property type="entry name" value="METHYLTHIORIBOSE-1-PHOSPHATE ISOMERASE"/>
    <property type="match status" value="1"/>
</dbReference>
<dbReference type="SUPFAM" id="SSF100950">
    <property type="entry name" value="NagB/RpiA/CoA transferase-like"/>
    <property type="match status" value="1"/>
</dbReference>
<evidence type="ECO:0000256" key="3">
    <source>
        <dbReference type="ARBA" id="ARBA00051169"/>
    </source>
</evidence>
<keyword evidence="7" id="KW-1185">Reference proteome</keyword>
<dbReference type="NCBIfam" id="NF004326">
    <property type="entry name" value="PRK05720.1"/>
    <property type="match status" value="1"/>
</dbReference>
<dbReference type="InterPro" id="IPR042529">
    <property type="entry name" value="IF_2B-like_C"/>
</dbReference>
<keyword evidence="5" id="KW-0028">Amino-acid biosynthesis</keyword>
<dbReference type="NCBIfam" id="TIGR00524">
    <property type="entry name" value="eIF-2B_rel"/>
    <property type="match status" value="1"/>
</dbReference>
<dbReference type="InterPro" id="IPR027363">
    <property type="entry name" value="M1Pi_N"/>
</dbReference>
<comment type="catalytic activity">
    <reaction evidence="3">
        <text>5-(methylsulfanyl)-alpha-D-ribose 1-phosphate = 5-(methylsulfanyl)-D-ribulose 1-phosphate</text>
        <dbReference type="Rhea" id="RHEA:19989"/>
        <dbReference type="ChEBI" id="CHEBI:58533"/>
        <dbReference type="ChEBI" id="CHEBI:58548"/>
        <dbReference type="EC" id="5.3.1.23"/>
    </reaction>
    <physiologicalReaction direction="left-to-right" evidence="3">
        <dbReference type="Rhea" id="RHEA:19990"/>
    </physiologicalReaction>
</comment>
<sequence length="339" mass="36046">MSVPSVAGHRASFHAIEWHHHSLHLLDQRLLPHQQQMLHYRSAAEVADAIRDMVVRGAPAIGIAAAYGYALDALAGRDLHQAFRVLAESRPTAVNLFWALERMAALSHAGTEALVAEARRIHEEDIIANLAMGQFGASVLGEKAVIYTHCNTGALATGGHGTALGIIRSGYADGKVQEVFAGETRPWLQGARLTAWELLQDKIPVSLVCDGAAAQLFRTGKVDWVIVGADRITANGDVANKIGTYSLAVLAKHHGVKVMVAAPTSTFDPTLDSGAAIPIEQRPAEEVTSLFGQPIAPAGCPAINPSFDVTPAELIDVIATEKGLIMNPDHDSVALLLAR</sequence>
<dbReference type="InterPro" id="IPR000649">
    <property type="entry name" value="IF-2B-related"/>
</dbReference>
<dbReference type="NCBIfam" id="TIGR00512">
    <property type="entry name" value="salvage_mtnA"/>
    <property type="match status" value="1"/>
</dbReference>
<feature type="binding site" evidence="5">
    <location>
        <position position="189"/>
    </location>
    <ligand>
        <name>substrate</name>
    </ligand>
</feature>
<name>A0A9X7UWF6_9GAMM</name>
<dbReference type="PANTHER" id="PTHR43475:SF1">
    <property type="entry name" value="METHYLTHIORIBOSE-1-PHOSPHATE ISOMERASE"/>
    <property type="match status" value="1"/>
</dbReference>
<dbReference type="FunFam" id="1.20.120.420:FF:000003">
    <property type="entry name" value="Methylthioribose-1-phosphate isomerase"/>
    <property type="match status" value="1"/>
</dbReference>
<feature type="binding site" evidence="5">
    <location>
        <position position="90"/>
    </location>
    <ligand>
        <name>substrate</name>
    </ligand>
</feature>
<feature type="site" description="Transition state stabilizer" evidence="5">
    <location>
        <position position="150"/>
    </location>
</feature>
<keyword evidence="5" id="KW-0486">Methionine biosynthesis</keyword>
<dbReference type="FunFam" id="3.40.50.10470:FF:000006">
    <property type="entry name" value="Methylthioribose-1-phosphate isomerase"/>
    <property type="match status" value="1"/>
</dbReference>
<keyword evidence="1 5" id="KW-0413">Isomerase</keyword>
<dbReference type="Gene3D" id="1.20.120.420">
    <property type="entry name" value="translation initiation factor eif-2b, domain 1"/>
    <property type="match status" value="1"/>
</dbReference>
<evidence type="ECO:0000256" key="2">
    <source>
        <dbReference type="ARBA" id="ARBA00050906"/>
    </source>
</evidence>
<dbReference type="Pfam" id="PF01008">
    <property type="entry name" value="IF-2B"/>
    <property type="match status" value="1"/>
</dbReference>
<reference evidence="6 7" key="1">
    <citation type="submission" date="2019-11" db="EMBL/GenBank/DDBJ databases">
        <title>Venatorbacter sp. nov. a predator of Campylobacter and other Gram-negative bacteria.</title>
        <authorList>
            <person name="Saeedi A."/>
            <person name="Cummings N.J."/>
            <person name="Connerton I.F."/>
            <person name="Connerton P.L."/>
        </authorList>
    </citation>
    <scope>NUCLEOTIDE SEQUENCE [LARGE SCALE GENOMIC DNA]</scope>
    <source>
        <strain evidence="6">XL5</strain>
    </source>
</reference>
<dbReference type="EC" id="5.3.1.23" evidence="5"/>